<gene>
    <name evidence="1" type="ORF">H9874_12100</name>
</gene>
<sequence length="164" mass="19154">MTEFPVLTELDTPTSFCTEALRNFSLMLEGMDFVQELATLGIGKFHFRRRERALRELRAMSIGLWRLALQRSFPADGETIFERFMLGLYERARSPRERERANAFDLLVRSYVERLNERGDGDFIAVSGHIVDLFQERAPDAVARRLKLALLMRNAYLNIFRHLI</sequence>
<evidence type="ECO:0000313" key="2">
    <source>
        <dbReference type="Proteomes" id="UP000824264"/>
    </source>
</evidence>
<evidence type="ECO:0000313" key="1">
    <source>
        <dbReference type="EMBL" id="HIW79865.1"/>
    </source>
</evidence>
<reference evidence="1" key="2">
    <citation type="submission" date="2021-04" db="EMBL/GenBank/DDBJ databases">
        <authorList>
            <person name="Gilroy R."/>
        </authorList>
    </citation>
    <scope>NUCLEOTIDE SEQUENCE</scope>
    <source>
        <strain evidence="1">ChiSxjej5B17-1746</strain>
    </source>
</reference>
<dbReference type="EMBL" id="DXGI01000454">
    <property type="protein sequence ID" value="HIW79865.1"/>
    <property type="molecule type" value="Genomic_DNA"/>
</dbReference>
<reference evidence="1" key="1">
    <citation type="journal article" date="2021" name="PeerJ">
        <title>Extensive microbial diversity within the chicken gut microbiome revealed by metagenomics and culture.</title>
        <authorList>
            <person name="Gilroy R."/>
            <person name="Ravi A."/>
            <person name="Getino M."/>
            <person name="Pursley I."/>
            <person name="Horton D.L."/>
            <person name="Alikhan N.F."/>
            <person name="Baker D."/>
            <person name="Gharbi K."/>
            <person name="Hall N."/>
            <person name="Watson M."/>
            <person name="Adriaenssens E.M."/>
            <person name="Foster-Nyarko E."/>
            <person name="Jarju S."/>
            <person name="Secka A."/>
            <person name="Antonio M."/>
            <person name="Oren A."/>
            <person name="Chaudhuri R.R."/>
            <person name="La Ragione R."/>
            <person name="Hildebrand F."/>
            <person name="Pallen M.J."/>
        </authorList>
    </citation>
    <scope>NUCLEOTIDE SEQUENCE</scope>
    <source>
        <strain evidence="1">ChiSxjej5B17-1746</strain>
    </source>
</reference>
<protein>
    <submittedName>
        <fullName evidence="1">Uncharacterized protein</fullName>
    </submittedName>
</protein>
<accession>A0A9D1R2W1</accession>
<name>A0A9D1R2W1_9BACT</name>
<dbReference type="Proteomes" id="UP000824264">
    <property type="component" value="Unassembled WGS sequence"/>
</dbReference>
<dbReference type="AlphaFoldDB" id="A0A9D1R2W1"/>
<comment type="caution">
    <text evidence="1">The sequence shown here is derived from an EMBL/GenBank/DDBJ whole genome shotgun (WGS) entry which is preliminary data.</text>
</comment>
<proteinExistence type="predicted"/>
<organism evidence="1 2">
    <name type="scientific">Candidatus Bilophila faecipullorum</name>
    <dbReference type="NCBI Taxonomy" id="2838482"/>
    <lineage>
        <taxon>Bacteria</taxon>
        <taxon>Pseudomonadati</taxon>
        <taxon>Thermodesulfobacteriota</taxon>
        <taxon>Desulfovibrionia</taxon>
        <taxon>Desulfovibrionales</taxon>
        <taxon>Desulfovibrionaceae</taxon>
        <taxon>Bilophila</taxon>
    </lineage>
</organism>